<proteinExistence type="predicted"/>
<evidence type="ECO:0000256" key="1">
    <source>
        <dbReference type="SAM" id="MobiDB-lite"/>
    </source>
</evidence>
<feature type="compositionally biased region" description="Basic and acidic residues" evidence="1">
    <location>
        <begin position="63"/>
        <end position="81"/>
    </location>
</feature>
<sequence length="148" mass="16385">MNPTPVGIGFGFGRKPPNKARMRSRWRPPATALLTPDPVEGDNPAADPLHVTEVALESSSPIGDRHPQHHRAIEPRLEHHHEPQHHRQRGQLTTLALLLLALVALSNLETLLAVRTEGPRNRHGSPGKYFSTYYKNDGKPQSSVGLNK</sequence>
<feature type="region of interest" description="Disordered" evidence="1">
    <location>
        <begin position="118"/>
        <end position="148"/>
    </location>
</feature>
<dbReference type="OMA" id="MRSRWPP"/>
<organism evidence="2">
    <name type="scientific">Drosophila rhopaloa</name>
    <name type="common">Fruit fly</name>
    <dbReference type="NCBI Taxonomy" id="1041015"/>
    <lineage>
        <taxon>Eukaryota</taxon>
        <taxon>Metazoa</taxon>
        <taxon>Ecdysozoa</taxon>
        <taxon>Arthropoda</taxon>
        <taxon>Hexapoda</taxon>
        <taxon>Insecta</taxon>
        <taxon>Pterygota</taxon>
        <taxon>Neoptera</taxon>
        <taxon>Endopterygota</taxon>
        <taxon>Diptera</taxon>
        <taxon>Brachycera</taxon>
        <taxon>Muscomorpha</taxon>
        <taxon>Ephydroidea</taxon>
        <taxon>Drosophilidae</taxon>
        <taxon>Drosophila</taxon>
        <taxon>Sophophora</taxon>
    </lineage>
</organism>
<feature type="compositionally biased region" description="Basic residues" evidence="1">
    <location>
        <begin position="16"/>
        <end position="26"/>
    </location>
</feature>
<dbReference type="AlphaFoldDB" id="A0A6P4FTR0"/>
<accession>A0A6P4FTR0</accession>
<dbReference type="OrthoDB" id="21182at2759"/>
<gene>
    <name evidence="2" type="primary">LOC108051104</name>
</gene>
<feature type="region of interest" description="Disordered" evidence="1">
    <location>
        <begin position="1"/>
        <end position="90"/>
    </location>
</feature>
<reference evidence="2" key="1">
    <citation type="submission" date="2025-08" db="UniProtKB">
        <authorList>
            <consortium name="RefSeq"/>
        </authorList>
    </citation>
    <scope>IDENTIFICATION</scope>
</reference>
<name>A0A6P4FTR0_DRORH</name>
<evidence type="ECO:0000313" key="2">
    <source>
        <dbReference type="RefSeq" id="XP_016988551.1"/>
    </source>
</evidence>
<feature type="compositionally biased region" description="Polar residues" evidence="1">
    <location>
        <begin position="139"/>
        <end position="148"/>
    </location>
</feature>
<dbReference type="RefSeq" id="XP_016988551.1">
    <property type="nucleotide sequence ID" value="XM_017133062.1"/>
</dbReference>
<protein>
    <submittedName>
        <fullName evidence="2">Uncharacterized protein LOC108051104</fullName>
    </submittedName>
</protein>